<dbReference type="GO" id="GO:0070772">
    <property type="term" value="C:PAS complex"/>
    <property type="evidence" value="ECO:0007669"/>
    <property type="project" value="InterPro"/>
</dbReference>
<evidence type="ECO:0000259" key="8">
    <source>
        <dbReference type="Pfam" id="PF11916"/>
    </source>
</evidence>
<dbReference type="PANTHER" id="PTHR16023:SF0">
    <property type="entry name" value="PROTEIN VAC14 HOMOLOG"/>
    <property type="match status" value="1"/>
</dbReference>
<dbReference type="Proteomes" id="UP000639338">
    <property type="component" value="Unassembled WGS sequence"/>
</dbReference>
<comment type="function">
    <text evidence="6">Scaffold protein component of the PI(3,5)P2 regulatory complex which regulates both the synthesis and turnover of phosphatidylinositol 3,5-bisphosphate (PtdIns(3,5)P2). Pentamerizes into a star-shaped structure and nucleates the assembly of the complex. The pentamer binds a single copy each of PIKFYVE and FIG4 and coordinates both PIKfyve kinase activity and FIG4 phosphatase activity, being required to maintain normal levels of phosphatidylinositol 3-phosphate (PtdIns(3)P) and phosphatidylinositol 5-phosphate (PtdIns(5)P). Plays a role in the biogenesis of endosome carrier vesicles (ECV) / multivesicular bodies (MVB) transport intermediates from early endosomes.</text>
</comment>
<comment type="subunit">
    <text evidence="7">Forms pentamers. Component of the PI(3,5)P2 regulatory complex/PAS complex, at least composed of PIKFYVE, FIG4 and VAC14. VAC14 nucleates the assembly of the complex and serves as a scaffold by pentamerizing into a star-shaped structure, which can bind a single copy each of PIKFYVE and FIG4 and coordinates their activities. Interacts with NOS1.</text>
</comment>
<organism evidence="9 10">
    <name type="scientific">Aphidius gifuensis</name>
    <name type="common">Parasitoid wasp</name>
    <dbReference type="NCBI Taxonomy" id="684658"/>
    <lineage>
        <taxon>Eukaryota</taxon>
        <taxon>Metazoa</taxon>
        <taxon>Ecdysozoa</taxon>
        <taxon>Arthropoda</taxon>
        <taxon>Hexapoda</taxon>
        <taxon>Insecta</taxon>
        <taxon>Pterygota</taxon>
        <taxon>Neoptera</taxon>
        <taxon>Endopterygota</taxon>
        <taxon>Hymenoptera</taxon>
        <taxon>Apocrita</taxon>
        <taxon>Ichneumonoidea</taxon>
        <taxon>Braconidae</taxon>
        <taxon>Aphidiinae</taxon>
        <taxon>Aphidius</taxon>
    </lineage>
</organism>
<dbReference type="AlphaFoldDB" id="A0A835CTN0"/>
<comment type="similarity">
    <text evidence="2">Belongs to the VAC14 family.</text>
</comment>
<evidence type="ECO:0000256" key="1">
    <source>
        <dbReference type="ARBA" id="ARBA00004308"/>
    </source>
</evidence>
<keyword evidence="5" id="KW-0472">Membrane</keyword>
<dbReference type="Pfam" id="PF11916">
    <property type="entry name" value="Vac14_Fig4_bd"/>
    <property type="match status" value="1"/>
</dbReference>
<evidence type="ECO:0000256" key="3">
    <source>
        <dbReference type="ARBA" id="ARBA00013840"/>
    </source>
</evidence>
<dbReference type="EMBL" id="JACMRX010000002">
    <property type="protein sequence ID" value="KAF7995537.1"/>
    <property type="molecule type" value="Genomic_DNA"/>
</dbReference>
<name>A0A835CTN0_APHGI</name>
<dbReference type="PANTHER" id="PTHR16023">
    <property type="entry name" value="TAX1 BINDING PROTEIN-RELATED"/>
    <property type="match status" value="1"/>
</dbReference>
<evidence type="ECO:0000256" key="7">
    <source>
        <dbReference type="ARBA" id="ARBA00047092"/>
    </source>
</evidence>
<keyword evidence="10" id="KW-1185">Reference proteome</keyword>
<evidence type="ECO:0000256" key="4">
    <source>
        <dbReference type="ARBA" id="ARBA00022737"/>
    </source>
</evidence>
<gene>
    <name evidence="9" type="ORF">HCN44_006644</name>
</gene>
<dbReference type="InterPro" id="IPR021841">
    <property type="entry name" value="VAC14_Fig4p-bd"/>
</dbReference>
<comment type="caution">
    <text evidence="9">The sequence shown here is derived from an EMBL/GenBank/DDBJ whole genome shotgun (WGS) entry which is preliminary data.</text>
</comment>
<comment type="subcellular location">
    <subcellularLocation>
        <location evidence="1">Endomembrane system</location>
    </subcellularLocation>
</comment>
<feature type="domain" description="Vacuolar protein 14 C-terminal Fig4-binding" evidence="8">
    <location>
        <begin position="475"/>
        <end position="651"/>
    </location>
</feature>
<evidence type="ECO:0000256" key="2">
    <source>
        <dbReference type="ARBA" id="ARBA00010225"/>
    </source>
</evidence>
<evidence type="ECO:0000313" key="10">
    <source>
        <dbReference type="Proteomes" id="UP000639338"/>
    </source>
</evidence>
<dbReference type="InterPro" id="IPR011989">
    <property type="entry name" value="ARM-like"/>
</dbReference>
<evidence type="ECO:0000256" key="6">
    <source>
        <dbReference type="ARBA" id="ARBA00045654"/>
    </source>
</evidence>
<reference evidence="9 10" key="1">
    <citation type="submission" date="2020-08" db="EMBL/GenBank/DDBJ databases">
        <title>Aphidius gifuensis genome sequencing and assembly.</title>
        <authorList>
            <person name="Du Z."/>
        </authorList>
    </citation>
    <scope>NUCLEOTIDE SEQUENCE [LARGE SCALE GENOMIC DNA]</scope>
    <source>
        <strain evidence="9">YNYX2018</strain>
        <tissue evidence="9">Adults</tissue>
    </source>
</reference>
<evidence type="ECO:0000256" key="5">
    <source>
        <dbReference type="ARBA" id="ARBA00023136"/>
    </source>
</evidence>
<dbReference type="Pfam" id="PF12755">
    <property type="entry name" value="Vac14_Fab1_bd"/>
    <property type="match status" value="1"/>
</dbReference>
<evidence type="ECO:0000313" key="9">
    <source>
        <dbReference type="EMBL" id="KAF7995537.1"/>
    </source>
</evidence>
<dbReference type="OrthoDB" id="5574975at2759"/>
<dbReference type="GO" id="GO:0010008">
    <property type="term" value="C:endosome membrane"/>
    <property type="evidence" value="ECO:0007669"/>
    <property type="project" value="TreeGrafter"/>
</dbReference>
<accession>A0A835CTN0</accession>
<dbReference type="Gene3D" id="1.25.10.10">
    <property type="entry name" value="Leucine-rich Repeat Variant"/>
    <property type="match status" value="2"/>
</dbReference>
<dbReference type="SUPFAM" id="SSF48371">
    <property type="entry name" value="ARM repeat"/>
    <property type="match status" value="1"/>
</dbReference>
<keyword evidence="4" id="KW-0677">Repeat</keyword>
<dbReference type="GO" id="GO:0006661">
    <property type="term" value="P:phosphatidylinositol biosynthetic process"/>
    <property type="evidence" value="ECO:0007669"/>
    <property type="project" value="InterPro"/>
</dbReference>
<protein>
    <recommendedName>
        <fullName evidence="3">Protein VAC14 homolog</fullName>
    </recommendedName>
</protein>
<proteinExistence type="inferred from homology"/>
<dbReference type="InterPro" id="IPR026825">
    <property type="entry name" value="Vac14"/>
</dbReference>
<sequence>MMSEKDFAPLSPACVRMLNEKVYDKRKPAALEIEKMIKEFSARNNTVQIKRLLKVLGQDFAASHNANTRKGGLIGLGAISVGLGKDSGKYIDDLIHPILTCFSDPDVNVRYYACESLYNVVKIARCDVLPLFTDIFSGISKLSCDPEQQIKNATELLDRLMKDIVTDSGMFDLRAFMPILREQIYTKNPFGRQFLISWVSVLDAVPDMDFIIELPEILDGLYKILEDPTPEIKKITDTVLNEFLRSIRANPTRVDYSGMINILITHAQSNDELLQLTAVTWIKEFINLSGKKMLPYTSGILTAILPCFAYDGDNRKSIKDTATQVNQLLMKLITSKDYIVDNSDDKDDDNNKHNVVVVDDDDDDTILGEKLDLVSVVEVLTKNLMHTSVPTKVVVLKWIYCLFINIPDKMNNHIEDLFIVLMKILGDCADDVTQQTLVVFSEIIKTDNINLSSGNNKYFTKFIINLLRLFSKNKTLLEERGAFIIRELCVLLSAEKIYRIMAEILLEEKNLKFACVMIQALNVILLTSSELFELRNKLKDLNSKESQSLFVCLYESWCHNPVATVALCLLGQKYSHACDLVRSFASIEVTVEFLTEIDKLVQLIESPIFTYLRLELLEPEKNEYLVRTLYGLLMILPQSDAFLTLHKRLAAIPPTNSLRNNNKNSIIDHNFKQNNDIDFTMLLKHFEKVQDMHKEHKKRLKKLNLLVDRDSIANQFNDGN</sequence>
<dbReference type="InterPro" id="IPR016024">
    <property type="entry name" value="ARM-type_fold"/>
</dbReference>